<dbReference type="Proteomes" id="UP000054272">
    <property type="component" value="Unassembled WGS sequence"/>
</dbReference>
<name>A0ABR5BLG8_9TREE</name>
<reference evidence="1 2" key="1">
    <citation type="submission" date="2015-01" db="EMBL/GenBank/DDBJ databases">
        <title>The Genome Sequence of Cryptococcus gattii EJB2.</title>
        <authorList>
            <consortium name="The Broad Institute Genomics Platform"/>
            <person name="Cuomo C."/>
            <person name="Litvintseva A."/>
            <person name="Chen Y."/>
            <person name="Heitman J."/>
            <person name="Sun S."/>
            <person name="Springer D."/>
            <person name="Dromer F."/>
            <person name="Young S."/>
            <person name="Zeng Q."/>
            <person name="Gargeya S."/>
            <person name="Abouelleil A."/>
            <person name="Alvarado L."/>
            <person name="Chapman S.B."/>
            <person name="Gainer-Dewar J."/>
            <person name="Goldberg J."/>
            <person name="Griggs A."/>
            <person name="Gujja S."/>
            <person name="Hansen M."/>
            <person name="Howarth C."/>
            <person name="Imamovic A."/>
            <person name="Larimer J."/>
            <person name="Murphy C."/>
            <person name="Naylor J."/>
            <person name="Pearson M."/>
            <person name="Priest M."/>
            <person name="Roberts A."/>
            <person name="Saif S."/>
            <person name="Shea T."/>
            <person name="Sykes S."/>
            <person name="Wortman J."/>
            <person name="Nusbaum C."/>
            <person name="Birren B."/>
        </authorList>
    </citation>
    <scope>NUCLEOTIDE SEQUENCE [LARGE SCALE GENOMIC DNA]</scope>
    <source>
        <strain evidence="1 2">EJB2</strain>
    </source>
</reference>
<sequence length="87" mass="9610">MKCKAAPTIVPGVLSKNFAFSIPQLHRHAPSLIHPLNTPPSQRISTLNYLSSNDDLLWNEVALPEAKTATKRIESTVSLSSTIKRME</sequence>
<gene>
    <name evidence="1" type="ORF">I306_06536</name>
</gene>
<evidence type="ECO:0000313" key="1">
    <source>
        <dbReference type="EMBL" id="KIR76482.1"/>
    </source>
</evidence>
<organism evidence="1 2">
    <name type="scientific">Cryptococcus gattii EJB2</name>
    <dbReference type="NCBI Taxonomy" id="1296103"/>
    <lineage>
        <taxon>Eukaryota</taxon>
        <taxon>Fungi</taxon>
        <taxon>Dikarya</taxon>
        <taxon>Basidiomycota</taxon>
        <taxon>Agaricomycotina</taxon>
        <taxon>Tremellomycetes</taxon>
        <taxon>Tremellales</taxon>
        <taxon>Cryptococcaceae</taxon>
        <taxon>Cryptococcus</taxon>
        <taxon>Cryptococcus gattii species complex</taxon>
    </lineage>
</organism>
<keyword evidence="2" id="KW-1185">Reference proteome</keyword>
<dbReference type="EMBL" id="KN848790">
    <property type="protein sequence ID" value="KIR76482.1"/>
    <property type="molecule type" value="Genomic_DNA"/>
</dbReference>
<accession>A0ABR5BLG8</accession>
<protein>
    <submittedName>
        <fullName evidence="1">Uncharacterized protein</fullName>
    </submittedName>
</protein>
<evidence type="ECO:0000313" key="2">
    <source>
        <dbReference type="Proteomes" id="UP000054272"/>
    </source>
</evidence>
<proteinExistence type="predicted"/>